<evidence type="ECO:0000256" key="11">
    <source>
        <dbReference type="SAM" id="MobiDB-lite"/>
    </source>
</evidence>
<dbReference type="Gene3D" id="3.30.200.20">
    <property type="entry name" value="Phosphorylase Kinase, domain 1"/>
    <property type="match status" value="1"/>
</dbReference>
<protein>
    <recommendedName>
        <fullName evidence="2">cyclin-dependent kinase</fullName>
        <ecNumber evidence="2">2.7.11.22</ecNumber>
    </recommendedName>
</protein>
<evidence type="ECO:0000256" key="8">
    <source>
        <dbReference type="ARBA" id="ARBA00022840"/>
    </source>
</evidence>
<organism evidence="13 14">
    <name type="scientific">Kalanchoe fedtschenkoi</name>
    <name type="common">Lavender scallops</name>
    <name type="synonym">South American air plant</name>
    <dbReference type="NCBI Taxonomy" id="63787"/>
    <lineage>
        <taxon>Eukaryota</taxon>
        <taxon>Viridiplantae</taxon>
        <taxon>Streptophyta</taxon>
        <taxon>Embryophyta</taxon>
        <taxon>Tracheophyta</taxon>
        <taxon>Spermatophyta</taxon>
        <taxon>Magnoliopsida</taxon>
        <taxon>eudicotyledons</taxon>
        <taxon>Gunneridae</taxon>
        <taxon>Pentapetalae</taxon>
        <taxon>Saxifragales</taxon>
        <taxon>Crassulaceae</taxon>
        <taxon>Kalanchoe</taxon>
    </lineage>
</organism>
<dbReference type="Pfam" id="PF00069">
    <property type="entry name" value="Pkinase"/>
    <property type="match status" value="1"/>
</dbReference>
<feature type="domain" description="Protein kinase" evidence="12">
    <location>
        <begin position="314"/>
        <end position="604"/>
    </location>
</feature>
<dbReference type="InterPro" id="IPR045267">
    <property type="entry name" value="CDK11/PITSLRE_STKc"/>
</dbReference>
<evidence type="ECO:0000256" key="9">
    <source>
        <dbReference type="ARBA" id="ARBA00047811"/>
    </source>
</evidence>
<dbReference type="InterPro" id="IPR000719">
    <property type="entry name" value="Prot_kinase_dom"/>
</dbReference>
<feature type="compositionally biased region" description="Acidic residues" evidence="11">
    <location>
        <begin position="285"/>
        <end position="297"/>
    </location>
</feature>
<dbReference type="CDD" id="cd07843">
    <property type="entry name" value="STKc_CDC2L1"/>
    <property type="match status" value="1"/>
</dbReference>
<feature type="region of interest" description="Disordered" evidence="11">
    <location>
        <begin position="156"/>
        <end position="175"/>
    </location>
</feature>
<dbReference type="InterPro" id="IPR008271">
    <property type="entry name" value="Ser/Thr_kinase_AS"/>
</dbReference>
<keyword evidence="5" id="KW-0808">Transferase</keyword>
<keyword evidence="3" id="KW-0723">Serine/threonine-protein kinase</keyword>
<dbReference type="FunFam" id="1.10.510.10:FF:000211">
    <property type="entry name" value="Cyclin-dependent kinase G-2"/>
    <property type="match status" value="1"/>
</dbReference>
<feature type="compositionally biased region" description="Polar residues" evidence="11">
    <location>
        <begin position="218"/>
        <end position="243"/>
    </location>
</feature>
<dbReference type="PANTHER" id="PTHR24056">
    <property type="entry name" value="CELL DIVISION PROTEIN KINASE"/>
    <property type="match status" value="1"/>
</dbReference>
<comment type="catalytic activity">
    <reaction evidence="10">
        <text>L-seryl-[protein] + ATP = O-phospho-L-seryl-[protein] + ADP + H(+)</text>
        <dbReference type="Rhea" id="RHEA:17989"/>
        <dbReference type="Rhea" id="RHEA-COMP:9863"/>
        <dbReference type="Rhea" id="RHEA-COMP:11604"/>
        <dbReference type="ChEBI" id="CHEBI:15378"/>
        <dbReference type="ChEBI" id="CHEBI:29999"/>
        <dbReference type="ChEBI" id="CHEBI:30616"/>
        <dbReference type="ChEBI" id="CHEBI:83421"/>
        <dbReference type="ChEBI" id="CHEBI:456216"/>
        <dbReference type="EC" id="2.7.11.22"/>
    </reaction>
</comment>
<dbReference type="FunFam" id="3.30.200.20:FF:000172">
    <property type="entry name" value="cyclin-dependent kinase G-2 isoform X1"/>
    <property type="match status" value="1"/>
</dbReference>
<evidence type="ECO:0000256" key="3">
    <source>
        <dbReference type="ARBA" id="ARBA00022527"/>
    </source>
</evidence>
<dbReference type="Gramene" id="Kaladp0011s1038.1.v1.1">
    <property type="protein sequence ID" value="Kaladp0011s1038.1.v1.1"/>
    <property type="gene ID" value="Kaladp0011s1038.v1.1"/>
</dbReference>
<dbReference type="GO" id="GO:0007346">
    <property type="term" value="P:regulation of mitotic cell cycle"/>
    <property type="evidence" value="ECO:0007669"/>
    <property type="project" value="TreeGrafter"/>
</dbReference>
<comment type="similarity">
    <text evidence="1">Belongs to the protein kinase superfamily. CMGC Ser/Thr protein kinase family. CDC2/CDKX subfamily.</text>
</comment>
<feature type="region of interest" description="Disordered" evidence="11">
    <location>
        <begin position="1"/>
        <end position="46"/>
    </location>
</feature>
<feature type="region of interest" description="Disordered" evidence="11">
    <location>
        <begin position="205"/>
        <end position="297"/>
    </location>
</feature>
<name>A0A7N0RJ30_KALFE</name>
<proteinExistence type="inferred from homology"/>
<dbReference type="PROSITE" id="PS50011">
    <property type="entry name" value="PROTEIN_KINASE_DOM"/>
    <property type="match status" value="1"/>
</dbReference>
<sequence>MAAGRHANPRREFSHRPRSGAAYEIETGRGRDQYAGGRKNGCSNGYSQTVRVVGKVERDYRREEVMEEMPPSKKSKFSPITWDREDAGVKVSSNYGASLSACDSVAAVKPRRNGDVHLNTVSVDVNNVCDDVDASDKIQDSESLSKCDAEFRSAESTLTGSPTLSLPSPQKKKMADDVYMNDEEVLAEDEMQVDDAGQANNFHISKSRWASDDDGDTPVSNSSGHNKYKSSKSFSVDTRTSSPECGEFIRDDSEGERSGPASDVNMENDGAVIDEECHDSKGDDADVFSEDKEEENAELPGDVIWDTCRDVFDYERLNKINEGTYGVVYRARNKITGEIVALKKVKLEREREGFPITALREIKFLMSVDHPSIVRGKEIVMGDLDSVFVVMEYMEHDLKGLMEMMKHPFSISEVKCLMLQLLEGIQFLHDNWVIHRDLKSSNILFNNQGELKICDFGMARQYANPLKPYTALVVTLWYRAPELLFGAKQYSEAVDMWSVGCIMAELLSKEPLFQGKTEVDQIDKIIRLLGTPNDTIWPGFSSLPGSKAKFVKQPYNVLRKKFPVTSFTGAPALSDAGFDLLSRMLTYDPIKRITVHEALNHPWFQEVPMAKSKEFMPTYPAQNAQDRTRKQRG</sequence>
<evidence type="ECO:0000256" key="5">
    <source>
        <dbReference type="ARBA" id="ARBA00022679"/>
    </source>
</evidence>
<dbReference type="PANTHER" id="PTHR24056:SF415">
    <property type="entry name" value="CYCLIN-DEPENDENT KINASE G1"/>
    <property type="match status" value="1"/>
</dbReference>
<dbReference type="GO" id="GO:0010556">
    <property type="term" value="P:regulation of macromolecule biosynthetic process"/>
    <property type="evidence" value="ECO:0007669"/>
    <property type="project" value="UniProtKB-ARBA"/>
</dbReference>
<dbReference type="InterPro" id="IPR011009">
    <property type="entry name" value="Kinase-like_dom_sf"/>
</dbReference>
<dbReference type="SMART" id="SM00220">
    <property type="entry name" value="S_TKc"/>
    <property type="match status" value="1"/>
</dbReference>
<keyword evidence="4" id="KW-0597">Phosphoprotein</keyword>
<evidence type="ECO:0000313" key="13">
    <source>
        <dbReference type="EnsemblPlants" id="Kaladp0011s1038.1.v1.1"/>
    </source>
</evidence>
<reference evidence="13" key="1">
    <citation type="submission" date="2021-01" db="UniProtKB">
        <authorList>
            <consortium name="EnsemblPlants"/>
        </authorList>
    </citation>
    <scope>IDENTIFICATION</scope>
</reference>
<evidence type="ECO:0000256" key="2">
    <source>
        <dbReference type="ARBA" id="ARBA00012425"/>
    </source>
</evidence>
<evidence type="ECO:0000259" key="12">
    <source>
        <dbReference type="PROSITE" id="PS50011"/>
    </source>
</evidence>
<dbReference type="Gene3D" id="1.10.510.10">
    <property type="entry name" value="Transferase(Phosphotransferase) domain 1"/>
    <property type="match status" value="1"/>
</dbReference>
<dbReference type="InterPro" id="IPR050108">
    <property type="entry name" value="CDK"/>
</dbReference>
<dbReference type="GO" id="GO:0005634">
    <property type="term" value="C:nucleus"/>
    <property type="evidence" value="ECO:0007669"/>
    <property type="project" value="TreeGrafter"/>
</dbReference>
<dbReference type="SUPFAM" id="SSF56112">
    <property type="entry name" value="Protein kinase-like (PK-like)"/>
    <property type="match status" value="1"/>
</dbReference>
<dbReference type="PROSITE" id="PS00108">
    <property type="entry name" value="PROTEIN_KINASE_ST"/>
    <property type="match status" value="1"/>
</dbReference>
<dbReference type="GO" id="GO:0080090">
    <property type="term" value="P:regulation of primary metabolic process"/>
    <property type="evidence" value="ECO:0007669"/>
    <property type="project" value="UniProtKB-ARBA"/>
</dbReference>
<evidence type="ECO:0000256" key="4">
    <source>
        <dbReference type="ARBA" id="ARBA00022553"/>
    </source>
</evidence>
<dbReference type="GO" id="GO:0005524">
    <property type="term" value="F:ATP binding"/>
    <property type="evidence" value="ECO:0007669"/>
    <property type="project" value="UniProtKB-KW"/>
</dbReference>
<keyword evidence="7" id="KW-0418">Kinase</keyword>
<evidence type="ECO:0000313" key="14">
    <source>
        <dbReference type="Proteomes" id="UP000594263"/>
    </source>
</evidence>
<evidence type="ECO:0000256" key="6">
    <source>
        <dbReference type="ARBA" id="ARBA00022741"/>
    </source>
</evidence>
<evidence type="ECO:0000256" key="10">
    <source>
        <dbReference type="ARBA" id="ARBA00048367"/>
    </source>
</evidence>
<dbReference type="AlphaFoldDB" id="A0A7N0RJ30"/>
<comment type="catalytic activity">
    <reaction evidence="9">
        <text>L-threonyl-[protein] + ATP = O-phospho-L-threonyl-[protein] + ADP + H(+)</text>
        <dbReference type="Rhea" id="RHEA:46608"/>
        <dbReference type="Rhea" id="RHEA-COMP:11060"/>
        <dbReference type="Rhea" id="RHEA-COMP:11605"/>
        <dbReference type="ChEBI" id="CHEBI:15378"/>
        <dbReference type="ChEBI" id="CHEBI:30013"/>
        <dbReference type="ChEBI" id="CHEBI:30616"/>
        <dbReference type="ChEBI" id="CHEBI:61977"/>
        <dbReference type="ChEBI" id="CHEBI:456216"/>
        <dbReference type="EC" id="2.7.11.22"/>
    </reaction>
</comment>
<keyword evidence="8" id="KW-0067">ATP-binding</keyword>
<accession>A0A7N0RJ30</accession>
<evidence type="ECO:0000256" key="1">
    <source>
        <dbReference type="ARBA" id="ARBA00006485"/>
    </source>
</evidence>
<keyword evidence="6" id="KW-0547">Nucleotide-binding</keyword>
<dbReference type="GO" id="GO:0004693">
    <property type="term" value="F:cyclin-dependent protein serine/threonine kinase activity"/>
    <property type="evidence" value="ECO:0007669"/>
    <property type="project" value="UniProtKB-EC"/>
</dbReference>
<feature type="compositionally biased region" description="Polar residues" evidence="11">
    <location>
        <begin position="156"/>
        <end position="168"/>
    </location>
</feature>
<evidence type="ECO:0000256" key="7">
    <source>
        <dbReference type="ARBA" id="ARBA00022777"/>
    </source>
</evidence>
<dbReference type="EnsemblPlants" id="Kaladp0011s1038.1.v1.1">
    <property type="protein sequence ID" value="Kaladp0011s1038.1.v1.1"/>
    <property type="gene ID" value="Kaladp0011s1038.v1.1"/>
</dbReference>
<dbReference type="EC" id="2.7.11.22" evidence="2"/>
<keyword evidence="14" id="KW-1185">Reference proteome</keyword>
<dbReference type="Proteomes" id="UP000594263">
    <property type="component" value="Unplaced"/>
</dbReference>
<feature type="compositionally biased region" description="Basic and acidic residues" evidence="11">
    <location>
        <begin position="247"/>
        <end position="257"/>
    </location>
</feature>